<accession>A0A2P7YYE5</accession>
<dbReference type="AlphaFoldDB" id="A0A2P7YYE5"/>
<evidence type="ECO:0000313" key="3">
    <source>
        <dbReference type="EMBL" id="PSK40985.1"/>
    </source>
</evidence>
<dbReference type="InterPro" id="IPR013948">
    <property type="entry name" value="DNA_replication_reg_Sld3_C"/>
</dbReference>
<feature type="domain" description="DNA replication regulator Sld3 C-terminal" evidence="2">
    <location>
        <begin position="18"/>
        <end position="67"/>
    </location>
</feature>
<feature type="domain" description="DNA replication regulator Sld3 C-terminal" evidence="2">
    <location>
        <begin position="93"/>
        <end position="369"/>
    </location>
</feature>
<dbReference type="Gene3D" id="1.20.58.2130">
    <property type="match status" value="1"/>
</dbReference>
<dbReference type="GeneID" id="36564045"/>
<reference evidence="3 4" key="1">
    <citation type="submission" date="2018-03" db="EMBL/GenBank/DDBJ databases">
        <title>Candida pseudohaemulonii genome assembly and annotation.</title>
        <authorList>
            <person name="Munoz J.F."/>
            <person name="Gade L.G."/>
            <person name="Chow N.A."/>
            <person name="Litvintseva A.P."/>
            <person name="Loparev V.N."/>
            <person name="Cuomo C.A."/>
        </authorList>
    </citation>
    <scope>NUCLEOTIDE SEQUENCE [LARGE SCALE GENOMIC DNA]</scope>
    <source>
        <strain evidence="3 4">B12108</strain>
    </source>
</reference>
<organism evidence="3 4">
    <name type="scientific">Candidozyma pseudohaemuli</name>
    <dbReference type="NCBI Taxonomy" id="418784"/>
    <lineage>
        <taxon>Eukaryota</taxon>
        <taxon>Fungi</taxon>
        <taxon>Dikarya</taxon>
        <taxon>Ascomycota</taxon>
        <taxon>Saccharomycotina</taxon>
        <taxon>Pichiomycetes</taxon>
        <taxon>Metschnikowiaceae</taxon>
        <taxon>Candidozyma</taxon>
    </lineage>
</organism>
<feature type="region of interest" description="Disordered" evidence="1">
    <location>
        <begin position="552"/>
        <end position="633"/>
    </location>
</feature>
<protein>
    <recommendedName>
        <fullName evidence="2">DNA replication regulator Sld3 C-terminal domain-containing protein</fullName>
    </recommendedName>
</protein>
<evidence type="ECO:0000313" key="4">
    <source>
        <dbReference type="Proteomes" id="UP000241107"/>
    </source>
</evidence>
<evidence type="ECO:0000259" key="2">
    <source>
        <dbReference type="Pfam" id="PF08639"/>
    </source>
</evidence>
<dbReference type="PANTHER" id="PTHR28067:SF1">
    <property type="entry name" value="DNA REPLICATION REGULATOR SLD3"/>
    <property type="match status" value="1"/>
</dbReference>
<keyword evidence="4" id="KW-1185">Reference proteome</keyword>
<dbReference type="EMBL" id="PYFQ01000001">
    <property type="protein sequence ID" value="PSK40985.1"/>
    <property type="molecule type" value="Genomic_DNA"/>
</dbReference>
<dbReference type="Pfam" id="PF08639">
    <property type="entry name" value="Sld3_STD"/>
    <property type="match status" value="2"/>
</dbReference>
<proteinExistence type="predicted"/>
<name>A0A2P7YYE5_9ASCO</name>
<dbReference type="VEuPathDB" id="FungiDB:C7M61_000652"/>
<feature type="compositionally biased region" description="Polar residues" evidence="1">
    <location>
        <begin position="289"/>
        <end position="299"/>
    </location>
</feature>
<dbReference type="OrthoDB" id="5395343at2759"/>
<dbReference type="GO" id="GO:0031261">
    <property type="term" value="C:DNA replication preinitiation complex"/>
    <property type="evidence" value="ECO:0007669"/>
    <property type="project" value="TreeGrafter"/>
</dbReference>
<evidence type="ECO:0000256" key="1">
    <source>
        <dbReference type="SAM" id="MobiDB-lite"/>
    </source>
</evidence>
<gene>
    <name evidence="3" type="ORF">C7M61_000652</name>
</gene>
<dbReference type="GO" id="GO:0006270">
    <property type="term" value="P:DNA replication initiation"/>
    <property type="evidence" value="ECO:0007669"/>
    <property type="project" value="InterPro"/>
</dbReference>
<dbReference type="RefSeq" id="XP_024715684.1">
    <property type="nucleotide sequence ID" value="XM_024856085.1"/>
</dbReference>
<dbReference type="PANTHER" id="PTHR28067">
    <property type="entry name" value="DNA REPLICATION REGULATOR SLD3"/>
    <property type="match status" value="1"/>
</dbReference>
<sequence length="633" mass="71191">MSDRNAVITQLSPQSETDPINFLKSRYFSILYSLSTPLTYFPKSTLTRLRVMCDGKKELMEQSLAAVYLSPERLNERQRLRYGLDALIGKESETMEINKYEAENQNLLLQKHFTLSMSDEARSKVIFDLKRREAQLQILLVMQLLLTWEVDEASFLTSNAKLQEKMNKKVTKKSLVRRKSKTRKITPTLLGVGIQGKTEDPGQNKSHITYFGLYASLVALVDQMSIWDVLTGKVKNKKDESMYGFLAYVFVPFFNTKLPKIVKFVIEKVRELRPTFKLSKLKTSTSKSVSGSEAGSPPNTDEVAPKETKKTSRFNKKLLTEKQKPFLRRSKTSASEKDEPAFSLKRSKSNLGSKNLKRRQVDMSLNKPDDQDVAEKASSFIFGDARKVKNHSVSMGMLSKNESNEIPDEPIKLIQATPSTKRISNIILETPQNSEGRRKEFVIPDSTKRTSLVQQKLSLLAAPSLPDVKIVSSPIHTSSEKSPVLFLQHATARTNYSTSSVIESSPIQPETTLPARKAKMTDFKNPFTQATLQGSPGRPPQEYKRALRTVLLPSKSDNTPEIFMPITKPAKRADESLPKGNSMNAPSIEPSKSGDTDVDSDSNQGSDSDSDFEKLLASTSNRTVKTYVRPKRR</sequence>
<dbReference type="InterPro" id="IPR042511">
    <property type="entry name" value="Sld3"/>
</dbReference>
<feature type="region of interest" description="Disordered" evidence="1">
    <location>
        <begin position="286"/>
        <end position="359"/>
    </location>
</feature>
<dbReference type="Proteomes" id="UP000241107">
    <property type="component" value="Unassembled WGS sequence"/>
</dbReference>
<comment type="caution">
    <text evidence="3">The sequence shown here is derived from an EMBL/GenBank/DDBJ whole genome shotgun (WGS) entry which is preliminary data.</text>
</comment>
<dbReference type="STRING" id="418784.A0A2P7YYE5"/>